<evidence type="ECO:0000256" key="7">
    <source>
        <dbReference type="SAM" id="Phobius"/>
    </source>
</evidence>
<dbReference type="GO" id="GO:0005337">
    <property type="term" value="F:nucleoside transmembrane transporter activity"/>
    <property type="evidence" value="ECO:0007669"/>
    <property type="project" value="InterPro"/>
</dbReference>
<evidence type="ECO:0000256" key="5">
    <source>
        <dbReference type="ARBA" id="ARBA00022989"/>
    </source>
</evidence>
<dbReference type="InterPro" id="IPR008276">
    <property type="entry name" value="C_nuclsd_transpt"/>
</dbReference>
<evidence type="ECO:0000313" key="11">
    <source>
        <dbReference type="EMBL" id="KAJ3227233.1"/>
    </source>
</evidence>
<dbReference type="GO" id="GO:0005886">
    <property type="term" value="C:plasma membrane"/>
    <property type="evidence" value="ECO:0007669"/>
    <property type="project" value="UniProtKB-SubCell"/>
</dbReference>
<feature type="transmembrane region" description="Helical" evidence="7">
    <location>
        <begin position="78"/>
        <end position="96"/>
    </location>
</feature>
<dbReference type="Pfam" id="PF07670">
    <property type="entry name" value="Gate"/>
    <property type="match status" value="1"/>
</dbReference>
<feature type="transmembrane region" description="Helical" evidence="7">
    <location>
        <begin position="54"/>
        <end position="72"/>
    </location>
</feature>
<evidence type="ECO:0000259" key="8">
    <source>
        <dbReference type="Pfam" id="PF01773"/>
    </source>
</evidence>
<feature type="transmembrane region" description="Helical" evidence="7">
    <location>
        <begin position="560"/>
        <end position="582"/>
    </location>
</feature>
<sequence>MNPTSVDNKKEVPEAIAIDVTAPTDSKKEVLLESTQVVSGEKPFFKRPSQRSQIIHVVVMTLLTAYFIWMTIKGSSKNGYIPATLIYIFIALRTMAKYVNITRTFYNPLGKAYDATIAKVIGAIPEKIRLPLLALVWFVALIVVAVVSPVTEVGNVVQRLQSALGVFVFLGLLYVTSSDRKSIPFRTVVVGMVLNYIIALFVIKTQAGVVVFSNFSTLIKNFLNFSEYGLEFLFGKGLAHTYFVINVFPAIVFFCSFISVVYYFGGMQYIVQKMAWLMVRLMDTSGAESVVAVASPFVGQGESALLVKPFVEFMTMSELHSTMTSGFSTIAGSVLLAYQAYIGDLTPILTACVMSVPTSLLVSKMRLPEKENSLTRGEVKIPETEEKEANFLHAAGNGAAVGVNLILLIGGSLLSIMALYACADFIVGFLFQMVDGYDTFNPSPDGKPVWVTIQLILSFPFYVVAWLVGIPKDDCRKAGEFMSMKMVVNEFAAYAGLNAYAIGGVGFDGVYKGPTGKFEVRTIKLLAFALCGFANLSSIGIQIGCLGAMAPTRSRDLAKLAFSAMLTGTISTWLCAAVAGTLL</sequence>
<feature type="transmembrane region" description="Helical" evidence="7">
    <location>
        <begin position="156"/>
        <end position="176"/>
    </location>
</feature>
<keyword evidence="6 7" id="KW-0472">Membrane</keyword>
<feature type="domain" description="Concentrative nucleoside transporter N-terminal" evidence="8">
    <location>
        <begin position="164"/>
        <end position="236"/>
    </location>
</feature>
<dbReference type="InterPro" id="IPR011642">
    <property type="entry name" value="Gate_dom"/>
</dbReference>
<dbReference type="GO" id="GO:0015293">
    <property type="term" value="F:symporter activity"/>
    <property type="evidence" value="ECO:0007669"/>
    <property type="project" value="TreeGrafter"/>
</dbReference>
<protein>
    <submittedName>
        <fullName evidence="11">Uncharacterized protein</fullName>
    </submittedName>
</protein>
<dbReference type="Pfam" id="PF01773">
    <property type="entry name" value="Nucleos_tra2_N"/>
    <property type="match status" value="1"/>
</dbReference>
<dbReference type="Proteomes" id="UP001211065">
    <property type="component" value="Unassembled WGS sequence"/>
</dbReference>
<organism evidence="11 12">
    <name type="scientific">Clydaea vesicula</name>
    <dbReference type="NCBI Taxonomy" id="447962"/>
    <lineage>
        <taxon>Eukaryota</taxon>
        <taxon>Fungi</taxon>
        <taxon>Fungi incertae sedis</taxon>
        <taxon>Chytridiomycota</taxon>
        <taxon>Chytridiomycota incertae sedis</taxon>
        <taxon>Chytridiomycetes</taxon>
        <taxon>Lobulomycetales</taxon>
        <taxon>Lobulomycetaceae</taxon>
        <taxon>Clydaea</taxon>
    </lineage>
</organism>
<comment type="similarity">
    <text evidence="2">Belongs to the concentrative nucleoside transporter (CNT) (TC 2.A.41) family.</text>
</comment>
<feature type="transmembrane region" description="Helical" evidence="7">
    <location>
        <begin position="451"/>
        <end position="470"/>
    </location>
</feature>
<keyword evidence="4 7" id="KW-0812">Transmembrane</keyword>
<feature type="transmembrane region" description="Helical" evidence="7">
    <location>
        <begin position="130"/>
        <end position="150"/>
    </location>
</feature>
<feature type="transmembrane region" description="Helical" evidence="7">
    <location>
        <begin position="188"/>
        <end position="219"/>
    </location>
</feature>
<dbReference type="PANTHER" id="PTHR10590:SF4">
    <property type="entry name" value="SOLUTE CARRIER FAMILY 28 MEMBER 3"/>
    <property type="match status" value="1"/>
</dbReference>
<dbReference type="EMBL" id="JADGJW010000020">
    <property type="protein sequence ID" value="KAJ3227233.1"/>
    <property type="molecule type" value="Genomic_DNA"/>
</dbReference>
<feature type="domain" description="Concentrative nucleoside transporter C-terminal" evidence="9">
    <location>
        <begin position="348"/>
        <end position="580"/>
    </location>
</feature>
<feature type="transmembrane region" description="Helical" evidence="7">
    <location>
        <begin position="491"/>
        <end position="511"/>
    </location>
</feature>
<comment type="subcellular location">
    <subcellularLocation>
        <location evidence="1">Cell membrane</location>
        <topology evidence="1">Multi-pass membrane protein</topology>
    </subcellularLocation>
</comment>
<evidence type="ECO:0000259" key="9">
    <source>
        <dbReference type="Pfam" id="PF07662"/>
    </source>
</evidence>
<dbReference type="PANTHER" id="PTHR10590">
    <property type="entry name" value="SODIUM/NUCLEOSIDE COTRANSPORTER"/>
    <property type="match status" value="1"/>
</dbReference>
<evidence type="ECO:0000259" key="10">
    <source>
        <dbReference type="Pfam" id="PF07670"/>
    </source>
</evidence>
<gene>
    <name evidence="11" type="ORF">HK099_002926</name>
</gene>
<dbReference type="InterPro" id="IPR011657">
    <property type="entry name" value="CNT_C_dom"/>
</dbReference>
<keyword evidence="12" id="KW-1185">Reference proteome</keyword>
<evidence type="ECO:0000313" key="12">
    <source>
        <dbReference type="Proteomes" id="UP001211065"/>
    </source>
</evidence>
<evidence type="ECO:0000256" key="2">
    <source>
        <dbReference type="ARBA" id="ARBA00009033"/>
    </source>
</evidence>
<comment type="caution">
    <text evidence="11">The sequence shown here is derived from an EMBL/GenBank/DDBJ whole genome shotgun (WGS) entry which is preliminary data.</text>
</comment>
<evidence type="ECO:0000256" key="6">
    <source>
        <dbReference type="ARBA" id="ARBA00023136"/>
    </source>
</evidence>
<evidence type="ECO:0000256" key="1">
    <source>
        <dbReference type="ARBA" id="ARBA00004651"/>
    </source>
</evidence>
<name>A0AAD5Y3Q9_9FUNG</name>
<dbReference type="Pfam" id="PF07662">
    <property type="entry name" value="Nucleos_tra2_C"/>
    <property type="match status" value="1"/>
</dbReference>
<feature type="transmembrane region" description="Helical" evidence="7">
    <location>
        <begin position="239"/>
        <end position="264"/>
    </location>
</feature>
<dbReference type="InterPro" id="IPR002668">
    <property type="entry name" value="CNT_N_dom"/>
</dbReference>
<feature type="domain" description="Nucleoside transporter/FeoB GTPase Gate" evidence="10">
    <location>
        <begin position="244"/>
        <end position="343"/>
    </location>
</feature>
<accession>A0AAD5Y3Q9</accession>
<evidence type="ECO:0000256" key="4">
    <source>
        <dbReference type="ARBA" id="ARBA00022692"/>
    </source>
</evidence>
<evidence type="ECO:0000256" key="3">
    <source>
        <dbReference type="ARBA" id="ARBA00022475"/>
    </source>
</evidence>
<keyword evidence="3" id="KW-1003">Cell membrane</keyword>
<reference evidence="11" key="1">
    <citation type="submission" date="2020-05" db="EMBL/GenBank/DDBJ databases">
        <title>Phylogenomic resolution of chytrid fungi.</title>
        <authorList>
            <person name="Stajich J.E."/>
            <person name="Amses K."/>
            <person name="Simmons R."/>
            <person name="Seto K."/>
            <person name="Myers J."/>
            <person name="Bonds A."/>
            <person name="Quandt C.A."/>
            <person name="Barry K."/>
            <person name="Liu P."/>
            <person name="Grigoriev I."/>
            <person name="Longcore J.E."/>
            <person name="James T.Y."/>
        </authorList>
    </citation>
    <scope>NUCLEOTIDE SEQUENCE</scope>
    <source>
        <strain evidence="11">JEL0476</strain>
    </source>
</reference>
<proteinExistence type="inferred from homology"/>
<dbReference type="AlphaFoldDB" id="A0AAD5Y3Q9"/>
<feature type="transmembrane region" description="Helical" evidence="7">
    <location>
        <begin position="405"/>
        <end position="431"/>
    </location>
</feature>
<feature type="transmembrane region" description="Helical" evidence="7">
    <location>
        <begin position="523"/>
        <end position="548"/>
    </location>
</feature>
<keyword evidence="5 7" id="KW-1133">Transmembrane helix</keyword>